<accession>A0ABP1GHA1</accession>
<keyword evidence="1" id="KW-1133">Transmembrane helix</keyword>
<evidence type="ECO:0000256" key="1">
    <source>
        <dbReference type="SAM" id="Phobius"/>
    </source>
</evidence>
<dbReference type="Proteomes" id="UP001642409">
    <property type="component" value="Unassembled WGS sequence"/>
</dbReference>
<keyword evidence="1" id="KW-0472">Membrane</keyword>
<name>A0ABP1GHA1_9EUKA</name>
<evidence type="ECO:0000313" key="2">
    <source>
        <dbReference type="EMBL" id="CAL5971468.1"/>
    </source>
</evidence>
<reference evidence="2 3" key="1">
    <citation type="submission" date="2024-07" db="EMBL/GenBank/DDBJ databases">
        <authorList>
            <person name="Akdeniz Z."/>
        </authorList>
    </citation>
    <scope>NUCLEOTIDE SEQUENCE [LARGE SCALE GENOMIC DNA]</scope>
</reference>
<evidence type="ECO:0000313" key="3">
    <source>
        <dbReference type="Proteomes" id="UP001642409"/>
    </source>
</evidence>
<gene>
    <name evidence="2" type="ORF">HINF_LOCUS1408</name>
</gene>
<feature type="transmembrane region" description="Helical" evidence="1">
    <location>
        <begin position="123"/>
        <end position="144"/>
    </location>
</feature>
<dbReference type="EMBL" id="CAXDID020000002">
    <property type="protein sequence ID" value="CAL5971468.1"/>
    <property type="molecule type" value="Genomic_DNA"/>
</dbReference>
<organism evidence="2 3">
    <name type="scientific">Hexamita inflata</name>
    <dbReference type="NCBI Taxonomy" id="28002"/>
    <lineage>
        <taxon>Eukaryota</taxon>
        <taxon>Metamonada</taxon>
        <taxon>Diplomonadida</taxon>
        <taxon>Hexamitidae</taxon>
        <taxon>Hexamitinae</taxon>
        <taxon>Hexamita</taxon>
    </lineage>
</organism>
<sequence>MLFAPVISCIIYLTSELNNGTFTTSFSSTCHQSGTQFMVQLTPQLSQTLTLQKTVVLDDNLLAKVQHTCADSLQSDCNKQLNNLKDGQILVNYLIQEPIYGAEQYSLYVNVKGGDKLSNTAEIIIIVGCVLGGVLVIVICIFVVRYCMKKNKKQHATLVVDSVQQYNNEIK</sequence>
<keyword evidence="1" id="KW-0812">Transmembrane</keyword>
<keyword evidence="3" id="KW-1185">Reference proteome</keyword>
<proteinExistence type="predicted"/>
<comment type="caution">
    <text evidence="2">The sequence shown here is derived from an EMBL/GenBank/DDBJ whole genome shotgun (WGS) entry which is preliminary data.</text>
</comment>
<protein>
    <submittedName>
        <fullName evidence="2">Hypothetical_protein</fullName>
    </submittedName>
</protein>